<evidence type="ECO:0000313" key="1">
    <source>
        <dbReference type="EMBL" id="PNF22347.1"/>
    </source>
</evidence>
<dbReference type="OrthoDB" id="7547530at2759"/>
<dbReference type="AlphaFoldDB" id="A0A2J7Q188"/>
<reference evidence="1 2" key="1">
    <citation type="submission" date="2017-12" db="EMBL/GenBank/DDBJ databases">
        <title>Hemimetabolous genomes reveal molecular basis of termite eusociality.</title>
        <authorList>
            <person name="Harrison M.C."/>
            <person name="Jongepier E."/>
            <person name="Robertson H.M."/>
            <person name="Arning N."/>
            <person name="Bitard-Feildel T."/>
            <person name="Chao H."/>
            <person name="Childers C.P."/>
            <person name="Dinh H."/>
            <person name="Doddapaneni H."/>
            <person name="Dugan S."/>
            <person name="Gowin J."/>
            <person name="Greiner C."/>
            <person name="Han Y."/>
            <person name="Hu H."/>
            <person name="Hughes D.S.T."/>
            <person name="Huylmans A.-K."/>
            <person name="Kemena C."/>
            <person name="Kremer L.P.M."/>
            <person name="Lee S.L."/>
            <person name="Lopez-Ezquerra A."/>
            <person name="Mallet L."/>
            <person name="Monroy-Kuhn J.M."/>
            <person name="Moser A."/>
            <person name="Murali S.C."/>
            <person name="Muzny D.M."/>
            <person name="Otani S."/>
            <person name="Piulachs M.-D."/>
            <person name="Poelchau M."/>
            <person name="Qu J."/>
            <person name="Schaub F."/>
            <person name="Wada-Katsumata A."/>
            <person name="Worley K.C."/>
            <person name="Xie Q."/>
            <person name="Ylla G."/>
            <person name="Poulsen M."/>
            <person name="Gibbs R.A."/>
            <person name="Schal C."/>
            <person name="Richards S."/>
            <person name="Belles X."/>
            <person name="Korb J."/>
            <person name="Bornberg-Bauer E."/>
        </authorList>
    </citation>
    <scope>NUCLEOTIDE SEQUENCE [LARGE SCALE GENOMIC DNA]</scope>
    <source>
        <tissue evidence="1">Whole body</tissue>
    </source>
</reference>
<dbReference type="InParanoid" id="A0A2J7Q188"/>
<comment type="caution">
    <text evidence="1">The sequence shown here is derived from an EMBL/GenBank/DDBJ whole genome shotgun (WGS) entry which is preliminary data.</text>
</comment>
<gene>
    <name evidence="1" type="ORF">B7P43_G18281</name>
</gene>
<dbReference type="STRING" id="105785.A0A2J7Q188"/>
<evidence type="ECO:0000313" key="2">
    <source>
        <dbReference type="Proteomes" id="UP000235965"/>
    </source>
</evidence>
<sequence length="140" mass="15463">MDITVENKPVTQVKVVELHTQGFTPLAPAVALILADRPLLKGDITVLAKAHDLLGTDLDMTGIKVEEHELWDEHNCTLVIASNILLHTELLQTAVNALADGACLLAREKVDTESVVSNCFRLETVFEKTLKDEKLLLLRK</sequence>
<keyword evidence="2" id="KW-1185">Reference proteome</keyword>
<protein>
    <submittedName>
        <fullName evidence="1">Uncharacterized protein</fullName>
    </submittedName>
</protein>
<organism evidence="1 2">
    <name type="scientific">Cryptotermes secundus</name>
    <dbReference type="NCBI Taxonomy" id="105785"/>
    <lineage>
        <taxon>Eukaryota</taxon>
        <taxon>Metazoa</taxon>
        <taxon>Ecdysozoa</taxon>
        <taxon>Arthropoda</taxon>
        <taxon>Hexapoda</taxon>
        <taxon>Insecta</taxon>
        <taxon>Pterygota</taxon>
        <taxon>Neoptera</taxon>
        <taxon>Polyneoptera</taxon>
        <taxon>Dictyoptera</taxon>
        <taxon>Blattodea</taxon>
        <taxon>Blattoidea</taxon>
        <taxon>Termitoidae</taxon>
        <taxon>Kalotermitidae</taxon>
        <taxon>Cryptotermitinae</taxon>
        <taxon>Cryptotermes</taxon>
    </lineage>
</organism>
<feature type="non-terminal residue" evidence="1">
    <location>
        <position position="140"/>
    </location>
</feature>
<proteinExistence type="predicted"/>
<accession>A0A2J7Q188</accession>
<dbReference type="Proteomes" id="UP000235965">
    <property type="component" value="Unassembled WGS sequence"/>
</dbReference>
<dbReference type="EMBL" id="NEVH01019603">
    <property type="protein sequence ID" value="PNF22347.1"/>
    <property type="molecule type" value="Genomic_DNA"/>
</dbReference>
<name>A0A2J7Q188_9NEOP</name>